<gene>
    <name evidence="4" type="ORF">EUZ87_13850</name>
    <name evidence="2" type="ORF">LP667_14240</name>
    <name evidence="3" type="ORF">LPPLD21_02800</name>
</gene>
<reference evidence="2 6" key="2">
    <citation type="submission" date="2018-10" db="EMBL/GenBank/DDBJ databases">
        <title>Genome seuquencing of Lactobacillus species.</title>
        <authorList>
            <person name="Baek C."/>
            <person name="Yi H."/>
        </authorList>
    </citation>
    <scope>NUCLEOTIDE SEQUENCE [LARGE SCALE GENOMIC DNA]</scope>
    <source>
        <strain evidence="2 6">DSM 10667</strain>
    </source>
</reference>
<evidence type="ECO:0000313" key="3">
    <source>
        <dbReference type="EMBL" id="GBF03245.1"/>
    </source>
</evidence>
<dbReference type="EMBL" id="BDOR01000024">
    <property type="protein sequence ID" value="GBF03245.1"/>
    <property type="molecule type" value="Genomic_DNA"/>
</dbReference>
<dbReference type="AlphaFoldDB" id="A0A2I9DSX0"/>
<evidence type="ECO:0000313" key="6">
    <source>
        <dbReference type="Proteomes" id="UP000277896"/>
    </source>
</evidence>
<evidence type="ECO:0008006" key="8">
    <source>
        <dbReference type="Google" id="ProtNLM"/>
    </source>
</evidence>
<evidence type="ECO:0000313" key="7">
    <source>
        <dbReference type="Proteomes" id="UP000292648"/>
    </source>
</evidence>
<keyword evidence="5" id="KW-1185">Reference proteome</keyword>
<feature type="transmembrane region" description="Helical" evidence="1">
    <location>
        <begin position="76"/>
        <end position="95"/>
    </location>
</feature>
<evidence type="ECO:0000313" key="5">
    <source>
        <dbReference type="Proteomes" id="UP000236162"/>
    </source>
</evidence>
<dbReference type="EMBL" id="CP032744">
    <property type="protein sequence ID" value="AYJ39871.1"/>
    <property type="molecule type" value="Genomic_DNA"/>
</dbReference>
<dbReference type="Proteomes" id="UP000236162">
    <property type="component" value="Unassembled WGS sequence"/>
</dbReference>
<dbReference type="Proteomes" id="UP000292648">
    <property type="component" value="Unassembled WGS sequence"/>
</dbReference>
<evidence type="ECO:0000256" key="1">
    <source>
        <dbReference type="SAM" id="Phobius"/>
    </source>
</evidence>
<evidence type="ECO:0000313" key="2">
    <source>
        <dbReference type="EMBL" id="AYJ39871.1"/>
    </source>
</evidence>
<accession>A0A2I9DSX0</accession>
<reference evidence="4 7" key="3">
    <citation type="submission" date="2019-01" db="EMBL/GenBank/DDBJ databases">
        <title>Draft genome sequence of Lactobacillus paraplantarum OSY-TC318, a Producer of the novel lantibiotic Paraplantaracin TC318.</title>
        <authorList>
            <person name="Hussein W.E."/>
            <person name="Huang E."/>
            <person name="Yousef A.E."/>
        </authorList>
    </citation>
    <scope>NUCLEOTIDE SEQUENCE [LARGE SCALE GENOMIC DNA]</scope>
    <source>
        <strain evidence="4 7">OSY-TC318</strain>
    </source>
</reference>
<feature type="transmembrane region" description="Helical" evidence="1">
    <location>
        <begin position="157"/>
        <end position="176"/>
    </location>
</feature>
<dbReference type="EMBL" id="SEHH01000118">
    <property type="protein sequence ID" value="TBX38304.1"/>
    <property type="molecule type" value="Genomic_DNA"/>
</dbReference>
<evidence type="ECO:0000313" key="4">
    <source>
        <dbReference type="EMBL" id="TBX38304.1"/>
    </source>
</evidence>
<dbReference type="Proteomes" id="UP000277896">
    <property type="component" value="Chromosome"/>
</dbReference>
<protein>
    <recommendedName>
        <fullName evidence="8">Integral membrane protein</fullName>
    </recommendedName>
</protein>
<keyword evidence="1" id="KW-1133">Transmembrane helix</keyword>
<name>A0A2I9DSX0_9LACO</name>
<dbReference type="RefSeq" id="WP_021730725.1">
    <property type="nucleotide sequence ID" value="NZ_AVAI01000059.1"/>
</dbReference>
<keyword evidence="1" id="KW-0812">Transmembrane</keyword>
<reference evidence="3 5" key="1">
    <citation type="submission" date="2017-04" db="EMBL/GenBank/DDBJ databases">
        <title>In vitro and in silico characterization of Lactobacillus paraplantarum D2-1, a starter culture for soymilk fermentation.</title>
        <authorList>
            <person name="Endo A."/>
            <person name="Sasaki F."/>
            <person name="Maeno S."/>
            <person name="Kanesaki Y."/>
            <person name="Kubota E."/>
            <person name="Torres G.A."/>
            <person name="Tomita S."/>
            <person name="Nakagawa J."/>
        </authorList>
    </citation>
    <scope>NUCLEOTIDE SEQUENCE [LARGE SCALE GENOMIC DNA]</scope>
    <source>
        <strain evidence="3 5">D2-1</strain>
    </source>
</reference>
<sequence length="177" mass="21007">MIMIFFALIEVGLIIYSVSVLKKINSFTQENEVRFWSLYIKKSTSKKNLKKIQAKILFTYAHDSLRNKIAYWTERCIIDFGFLGGSIWLFIVIGFNLDLKLSIPSLICFMLVIPNFMLLSNQLYHFWKNQPIWKEHSIEEQPFLLPNTEDHKRLNKYWLQLFASLYLIMAVGTYFAF</sequence>
<organism evidence="4 7">
    <name type="scientific">Lactiplantibacillus paraplantarum</name>
    <dbReference type="NCBI Taxonomy" id="60520"/>
    <lineage>
        <taxon>Bacteria</taxon>
        <taxon>Bacillati</taxon>
        <taxon>Bacillota</taxon>
        <taxon>Bacilli</taxon>
        <taxon>Lactobacillales</taxon>
        <taxon>Lactobacillaceae</taxon>
        <taxon>Lactiplantibacillus</taxon>
    </lineage>
</organism>
<proteinExistence type="predicted"/>
<keyword evidence="1" id="KW-0472">Membrane</keyword>
<feature type="transmembrane region" description="Helical" evidence="1">
    <location>
        <begin position="101"/>
        <end position="119"/>
    </location>
</feature>